<reference evidence="3" key="1">
    <citation type="journal article" date="2024" name="Antonie Van Leeuwenhoek">
        <title>Bradyrhizobium ontarionense sp. nov., a novel bacterial symbiont isolated from Aeschynomene indica (Indian jointvetch), harbours photosynthesis, nitrogen fixation and nitrous oxide (N2O) reductase genes.</title>
        <authorList>
            <person name="Bromfield E.S.P."/>
            <person name="Cloutier S."/>
        </authorList>
    </citation>
    <scope>NUCLEOTIDE SEQUENCE</scope>
    <source>
        <strain evidence="3">A19</strain>
    </source>
</reference>
<dbReference type="InterPro" id="IPR051704">
    <property type="entry name" value="FAD_aromatic-hydroxylase"/>
</dbReference>
<name>A0ABY3RDA7_9BRAD</name>
<evidence type="ECO:0000259" key="2">
    <source>
        <dbReference type="Pfam" id="PF01494"/>
    </source>
</evidence>
<dbReference type="PANTHER" id="PTHR46865">
    <property type="entry name" value="OXIDOREDUCTASE-RELATED"/>
    <property type="match status" value="1"/>
</dbReference>
<dbReference type="Gene3D" id="3.30.9.10">
    <property type="entry name" value="D-Amino Acid Oxidase, subunit A, domain 2"/>
    <property type="match status" value="1"/>
</dbReference>
<dbReference type="InterPro" id="IPR036188">
    <property type="entry name" value="FAD/NAD-bd_sf"/>
</dbReference>
<dbReference type="Gene3D" id="3.50.50.60">
    <property type="entry name" value="FAD/NAD(P)-binding domain"/>
    <property type="match status" value="1"/>
</dbReference>
<dbReference type="SUPFAM" id="SSF51905">
    <property type="entry name" value="FAD/NAD(P)-binding domain"/>
    <property type="match status" value="1"/>
</dbReference>
<organism evidence="3 4">
    <name type="scientific">Bradyrhizobium ontarionense</name>
    <dbReference type="NCBI Taxonomy" id="2898149"/>
    <lineage>
        <taxon>Bacteria</taxon>
        <taxon>Pseudomonadati</taxon>
        <taxon>Pseudomonadota</taxon>
        <taxon>Alphaproteobacteria</taxon>
        <taxon>Hyphomicrobiales</taxon>
        <taxon>Nitrobacteraceae</taxon>
        <taxon>Bradyrhizobium</taxon>
    </lineage>
</organism>
<proteinExistence type="predicted"/>
<dbReference type="PANTHER" id="PTHR46865:SF2">
    <property type="entry name" value="MONOOXYGENASE"/>
    <property type="match status" value="1"/>
</dbReference>
<dbReference type="Pfam" id="PF01494">
    <property type="entry name" value="FAD_binding_3"/>
    <property type="match status" value="1"/>
</dbReference>
<dbReference type="RefSeq" id="WP_231322735.1">
    <property type="nucleotide sequence ID" value="NZ_CP088156.1"/>
</dbReference>
<gene>
    <name evidence="3" type="ORF">LQG66_01710</name>
</gene>
<dbReference type="GO" id="GO:0004497">
    <property type="term" value="F:monooxygenase activity"/>
    <property type="evidence" value="ECO:0007669"/>
    <property type="project" value="UniProtKB-KW"/>
</dbReference>
<dbReference type="Proteomes" id="UP001431010">
    <property type="component" value="Chromosome"/>
</dbReference>
<keyword evidence="3" id="KW-0560">Oxidoreductase</keyword>
<dbReference type="EMBL" id="CP088156">
    <property type="protein sequence ID" value="UFZ05063.1"/>
    <property type="molecule type" value="Genomic_DNA"/>
</dbReference>
<sequence>MKPWRRGSTESPFGSRTAKRSWNDRPQNKTGLQDMCERAVKTVLISGASIAGPALAFWLARYGIDVTVVEKASSLRGGGYPVDVRGTAIEAVERMGLYAQMRAAHVDTQSIGFVEANGAVVAKIDPEAITGGVRGKDIEIRRGEIATTLYTATKDTTNYKFNDSIDALQEHADGVNVTFVSGETGTYDIVIGADGLHSNTRALVFGHESQFERYIGYCFAGFTIPNTFGLDRGALAYALPGKNAVIYATNDGGPAFAFLVFKYPTSPFRKSLTDADKRDLTARMFEGVNGWIVPQMVGAMRTAKDLFFDSVSQIYMPVWSKGRVVLAGDAAHATSFMSGQGSSMALVGAYVLAGEIATKADYSSAFESYEKLVRPFVEMNQALVDKGKRTMIPDTQEEIDARNEMFRKMAAEAGGKVLEKDSSRLIHSALTLADYG</sequence>
<feature type="domain" description="FAD-binding" evidence="2">
    <location>
        <begin position="42"/>
        <end position="376"/>
    </location>
</feature>
<protein>
    <submittedName>
        <fullName evidence="3">FAD-dependent monooxygenase</fullName>
    </submittedName>
</protein>
<feature type="region of interest" description="Disordered" evidence="1">
    <location>
        <begin position="1"/>
        <end position="30"/>
    </location>
</feature>
<keyword evidence="4" id="KW-1185">Reference proteome</keyword>
<evidence type="ECO:0000313" key="4">
    <source>
        <dbReference type="Proteomes" id="UP001431010"/>
    </source>
</evidence>
<accession>A0ABY3RDA7</accession>
<dbReference type="InterPro" id="IPR002938">
    <property type="entry name" value="FAD-bd"/>
</dbReference>
<keyword evidence="3" id="KW-0503">Monooxygenase</keyword>
<dbReference type="PRINTS" id="PR00420">
    <property type="entry name" value="RNGMNOXGNASE"/>
</dbReference>
<evidence type="ECO:0000313" key="3">
    <source>
        <dbReference type="EMBL" id="UFZ05063.1"/>
    </source>
</evidence>
<evidence type="ECO:0000256" key="1">
    <source>
        <dbReference type="SAM" id="MobiDB-lite"/>
    </source>
</evidence>